<evidence type="ECO:0000313" key="5">
    <source>
        <dbReference type="Proteomes" id="UP001055114"/>
    </source>
</evidence>
<dbReference type="InterPro" id="IPR011051">
    <property type="entry name" value="RmlC_Cupin_sf"/>
</dbReference>
<reference evidence="3 4" key="1">
    <citation type="journal article" date="2019" name="Nat. Med.">
        <title>A library of human gut bacterial isolates paired with longitudinal multiomics data enables mechanistic microbiome research.</title>
        <authorList>
            <person name="Poyet M."/>
            <person name="Groussin M."/>
            <person name="Gibbons S.M."/>
            <person name="Avila-Pacheco J."/>
            <person name="Jiang X."/>
            <person name="Kearney S.M."/>
            <person name="Perrotta A.R."/>
            <person name="Berdy B."/>
            <person name="Zhao S."/>
            <person name="Lieberman T.D."/>
            <person name="Swanson P.K."/>
            <person name="Smith M."/>
            <person name="Roesemann S."/>
            <person name="Alexander J.E."/>
            <person name="Rich S.A."/>
            <person name="Livny J."/>
            <person name="Vlamakis H."/>
            <person name="Clish C."/>
            <person name="Bullock K."/>
            <person name="Deik A."/>
            <person name="Scott J."/>
            <person name="Pierce K.A."/>
            <person name="Xavier R.J."/>
            <person name="Alm E.J."/>
        </authorList>
    </citation>
    <scope>NUCLEOTIDE SEQUENCE [LARGE SCALE GENOMIC DNA]</scope>
    <source>
        <strain evidence="3 4">BIOML-A16</strain>
    </source>
</reference>
<evidence type="ECO:0000313" key="2">
    <source>
        <dbReference type="EMBL" id="GKH71813.1"/>
    </source>
</evidence>
<evidence type="ECO:0000259" key="1">
    <source>
        <dbReference type="Pfam" id="PF07883"/>
    </source>
</evidence>
<dbReference type="RefSeq" id="WP_005641860.1">
    <property type="nucleotide sequence ID" value="NZ_BAABYG010000001.1"/>
</dbReference>
<gene>
    <name evidence="2" type="ORF">CE91St3_16760</name>
    <name evidence="3" type="ORF">GMD92_11215</name>
</gene>
<dbReference type="InterPro" id="IPR047263">
    <property type="entry name" value="HNL-like_cupin"/>
</dbReference>
<reference evidence="2" key="2">
    <citation type="submission" date="2022-01" db="EMBL/GenBank/DDBJ databases">
        <title>Novel bile acid biosynthetic pathways are enriched in the microbiome of centenarians.</title>
        <authorList>
            <person name="Sato Y."/>
            <person name="Atarashi K."/>
            <person name="Plichta R.D."/>
            <person name="Arai Y."/>
            <person name="Sasajima S."/>
            <person name="Kearney M.S."/>
            <person name="Suda W."/>
            <person name="Takeshita K."/>
            <person name="Sasaki T."/>
            <person name="Okamoto S."/>
            <person name="Skelly N.A."/>
            <person name="Okamura Y."/>
            <person name="Vlamakis H."/>
            <person name="Li Y."/>
            <person name="Tanoue T."/>
            <person name="Takei H."/>
            <person name="Nittono H."/>
            <person name="Narushima S."/>
            <person name="Irie J."/>
            <person name="Itoh H."/>
            <person name="Moriya K."/>
            <person name="Sugiura Y."/>
            <person name="Suematsu M."/>
            <person name="Moritoki N."/>
            <person name="Shibata S."/>
            <person name="Littman R.D."/>
            <person name="Fischbach A.M."/>
            <person name="Uwamino Y."/>
            <person name="Inoue T."/>
            <person name="Honda A."/>
            <person name="Hattori M."/>
            <person name="Murai T."/>
            <person name="Xavier J.R."/>
            <person name="Hirose N."/>
            <person name="Honda K."/>
        </authorList>
    </citation>
    <scope>NUCLEOTIDE SEQUENCE</scope>
    <source>
        <strain evidence="2">CE91-St3</strain>
    </source>
</reference>
<dbReference type="SUPFAM" id="SSF51182">
    <property type="entry name" value="RmlC-like cupins"/>
    <property type="match status" value="1"/>
</dbReference>
<sequence>MKKITYLFLLAAALGACTPKPSNKVETIQPAAFVSIFPKGNAIEGTNFNGTAYLQRLMTDSGTFDVVISDVIFEPKARNSWHSHPGGQILIATAGKGYYQEKGKPIQILNPGDVVAIPADVVHWHGAASDSGFTHIAINTKVHLGATQWYEPVTNEEYDNYKE</sequence>
<dbReference type="OrthoDB" id="9802489at2"/>
<dbReference type="AlphaFoldDB" id="A0A3R5X8U0"/>
<dbReference type="Proteomes" id="UP000448908">
    <property type="component" value="Unassembled WGS sequence"/>
</dbReference>
<accession>A0A3R5X8U0</accession>
<dbReference type="EMBL" id="BQNZ01000001">
    <property type="protein sequence ID" value="GKH71813.1"/>
    <property type="molecule type" value="Genomic_DNA"/>
</dbReference>
<protein>
    <submittedName>
        <fullName evidence="2 3">Cupin</fullName>
    </submittedName>
</protein>
<comment type="caution">
    <text evidence="2">The sequence shown here is derived from an EMBL/GenBank/DDBJ whole genome shotgun (WGS) entry which is preliminary data.</text>
</comment>
<dbReference type="Pfam" id="PF07883">
    <property type="entry name" value="Cupin_2"/>
    <property type="match status" value="1"/>
</dbReference>
<dbReference type="EMBL" id="WNDA01000016">
    <property type="protein sequence ID" value="MTU69632.1"/>
    <property type="molecule type" value="Genomic_DNA"/>
</dbReference>
<evidence type="ECO:0000313" key="3">
    <source>
        <dbReference type="EMBL" id="MTU69632.1"/>
    </source>
</evidence>
<organism evidence="2 5">
    <name type="scientific">Parabacteroides merdae</name>
    <dbReference type="NCBI Taxonomy" id="46503"/>
    <lineage>
        <taxon>Bacteria</taxon>
        <taxon>Pseudomonadati</taxon>
        <taxon>Bacteroidota</taxon>
        <taxon>Bacteroidia</taxon>
        <taxon>Bacteroidales</taxon>
        <taxon>Tannerellaceae</taxon>
        <taxon>Parabacteroides</taxon>
    </lineage>
</organism>
<dbReference type="CDD" id="cd02233">
    <property type="entry name" value="cupin_HNL-like"/>
    <property type="match status" value="1"/>
</dbReference>
<dbReference type="PANTHER" id="PTHR43698:SF1">
    <property type="entry name" value="BLL4564 PROTEIN"/>
    <property type="match status" value="1"/>
</dbReference>
<proteinExistence type="predicted"/>
<evidence type="ECO:0000313" key="4">
    <source>
        <dbReference type="Proteomes" id="UP000448908"/>
    </source>
</evidence>
<dbReference type="Gene3D" id="2.60.120.10">
    <property type="entry name" value="Jelly Rolls"/>
    <property type="match status" value="1"/>
</dbReference>
<dbReference type="PROSITE" id="PS51257">
    <property type="entry name" value="PROKAR_LIPOPROTEIN"/>
    <property type="match status" value="1"/>
</dbReference>
<name>A0A3R5X8U0_9BACT</name>
<dbReference type="Proteomes" id="UP001055114">
    <property type="component" value="Unassembled WGS sequence"/>
</dbReference>
<feature type="domain" description="Cupin type-2" evidence="1">
    <location>
        <begin position="71"/>
        <end position="131"/>
    </location>
</feature>
<dbReference type="PANTHER" id="PTHR43698">
    <property type="entry name" value="RIBD C-TERMINAL DOMAIN CONTAINING PROTEIN"/>
    <property type="match status" value="1"/>
</dbReference>
<dbReference type="GeneID" id="49202127"/>
<dbReference type="InterPro" id="IPR014710">
    <property type="entry name" value="RmlC-like_jellyroll"/>
</dbReference>
<dbReference type="InterPro" id="IPR013096">
    <property type="entry name" value="Cupin_2"/>
</dbReference>